<dbReference type="EMBL" id="SNWD01000001">
    <property type="protein sequence ID" value="TDN86669.1"/>
    <property type="molecule type" value="Genomic_DNA"/>
</dbReference>
<dbReference type="OrthoDB" id="7325958at2"/>
<evidence type="ECO:0000256" key="1">
    <source>
        <dbReference type="SAM" id="SignalP"/>
    </source>
</evidence>
<reference evidence="2 3" key="1">
    <citation type="submission" date="2019-03" db="EMBL/GenBank/DDBJ databases">
        <title>Genomic Encyclopedia of Type Strains, Phase IV (KMG-IV): sequencing the most valuable type-strain genomes for metagenomic binning, comparative biology and taxonomic classification.</title>
        <authorList>
            <person name="Goeker M."/>
        </authorList>
    </citation>
    <scope>NUCLEOTIDE SEQUENCE [LARGE SCALE GENOMIC DNA]</scope>
    <source>
        <strain evidence="2 3">DSM 25059</strain>
    </source>
</reference>
<dbReference type="Pfam" id="PF13432">
    <property type="entry name" value="TPR_16"/>
    <property type="match status" value="2"/>
</dbReference>
<evidence type="ECO:0000313" key="2">
    <source>
        <dbReference type="EMBL" id="TDN86669.1"/>
    </source>
</evidence>
<evidence type="ECO:0000313" key="3">
    <source>
        <dbReference type="Proteomes" id="UP000295493"/>
    </source>
</evidence>
<dbReference type="RefSeq" id="WP_133493865.1">
    <property type="nucleotide sequence ID" value="NZ_BMLU01000001.1"/>
</dbReference>
<name>A0A4R6FXF9_9SPHN</name>
<keyword evidence="1" id="KW-0732">Signal</keyword>
<organism evidence="2 3">
    <name type="scientific">Stakelama pacifica</name>
    <dbReference type="NCBI Taxonomy" id="517720"/>
    <lineage>
        <taxon>Bacteria</taxon>
        <taxon>Pseudomonadati</taxon>
        <taxon>Pseudomonadota</taxon>
        <taxon>Alphaproteobacteria</taxon>
        <taxon>Sphingomonadales</taxon>
        <taxon>Sphingomonadaceae</taxon>
        <taxon>Stakelama</taxon>
    </lineage>
</organism>
<gene>
    <name evidence="2" type="ORF">EV664_101243</name>
</gene>
<dbReference type="Gene3D" id="1.25.40.10">
    <property type="entry name" value="Tetratricopeptide repeat domain"/>
    <property type="match status" value="2"/>
</dbReference>
<sequence>MKFVSKAAMAAALAVGVSTAMVATAPMAAAKDKKQDKEEGKPLELGKEFRVEAKAAQDALQANDYATAKTHIDAAAKLAKTPDEQYFVAALSLPVGAREQDNARMAPALETLIASDRTAPADRAKYAFFRGQIALQNKNNDVALKYLTQAQQMGYSNPELPLMMARVQADTGDVKGSLVSLKQAIDARNATADKAPEDWYKFGVSQAYNKAKDPVATMQWATEWVKAYPTKQNWRELINLYQQTAQEGGKAIDDDTRLDLLRLKRATGSLASQSDYFEYALLANQKGLPYESKAVIEAGRQAGTIPAGAANINDLYNSAVQAIKKDVSLSSLETKAMAAANGKLASQTGDAYLANGDYAQAIKLYRAALQKGGVDTPVVNSRLGIALALAGQTAEAKQAFDSVNAAGARKDVVNLWDVYLATRGGSATGSATATAG</sequence>
<keyword evidence="3" id="KW-1185">Reference proteome</keyword>
<accession>A0A4R6FXF9</accession>
<proteinExistence type="predicted"/>
<dbReference type="InterPro" id="IPR011990">
    <property type="entry name" value="TPR-like_helical_dom_sf"/>
</dbReference>
<feature type="chain" id="PRO_5020845316" evidence="1">
    <location>
        <begin position="23"/>
        <end position="436"/>
    </location>
</feature>
<feature type="signal peptide" evidence="1">
    <location>
        <begin position="1"/>
        <end position="22"/>
    </location>
</feature>
<dbReference type="AlphaFoldDB" id="A0A4R6FXF9"/>
<dbReference type="Proteomes" id="UP000295493">
    <property type="component" value="Unassembled WGS sequence"/>
</dbReference>
<comment type="caution">
    <text evidence="2">The sequence shown here is derived from an EMBL/GenBank/DDBJ whole genome shotgun (WGS) entry which is preliminary data.</text>
</comment>
<protein>
    <submittedName>
        <fullName evidence="2">Tetratricopeptide repeat protein</fullName>
    </submittedName>
</protein>
<dbReference type="SUPFAM" id="SSF81901">
    <property type="entry name" value="HCP-like"/>
    <property type="match status" value="1"/>
</dbReference>